<dbReference type="PANTHER" id="PTHR27002">
    <property type="entry name" value="RECEPTOR-LIKE SERINE/THREONINE-PROTEIN KINASE SD1-8"/>
    <property type="match status" value="1"/>
</dbReference>
<accession>A0A9P0Z0N8</accession>
<dbReference type="GO" id="GO:0002229">
    <property type="term" value="P:defense response to oomycetes"/>
    <property type="evidence" value="ECO:0007669"/>
    <property type="project" value="UniProtKB-ARBA"/>
</dbReference>
<dbReference type="InterPro" id="IPR000719">
    <property type="entry name" value="Prot_kinase_dom"/>
</dbReference>
<dbReference type="PANTHER" id="PTHR27002:SF1095">
    <property type="entry name" value="G-TYPE LECTIN S-RECEPTOR-LIKE SERINE_THREONINE-PROTEIN KINASE RKS1"/>
    <property type="match status" value="1"/>
</dbReference>
<keyword evidence="13" id="KW-0472">Membrane</keyword>
<dbReference type="GO" id="GO:0004674">
    <property type="term" value="F:protein serine/threonine kinase activity"/>
    <property type="evidence" value="ECO:0007669"/>
    <property type="project" value="UniProtKB-KW"/>
</dbReference>
<dbReference type="InterPro" id="IPR011009">
    <property type="entry name" value="Kinase-like_dom_sf"/>
</dbReference>
<dbReference type="PROSITE" id="PS00108">
    <property type="entry name" value="PROTEIN_KINASE_ST"/>
    <property type="match status" value="1"/>
</dbReference>
<dbReference type="GO" id="GO:0005886">
    <property type="term" value="C:plasma membrane"/>
    <property type="evidence" value="ECO:0007669"/>
    <property type="project" value="UniProtKB-SubCell"/>
</dbReference>
<keyword evidence="8" id="KW-0732">Signal</keyword>
<evidence type="ECO:0000256" key="15">
    <source>
        <dbReference type="ARBA" id="ARBA00023180"/>
    </source>
</evidence>
<keyword evidence="7" id="KW-0812">Transmembrane</keyword>
<keyword evidence="5" id="KW-0723">Serine/threonine-protein kinase</keyword>
<keyword evidence="10" id="KW-0418">Kinase</keyword>
<organism evidence="17 18">
    <name type="scientific">Cuscuta europaea</name>
    <name type="common">European dodder</name>
    <dbReference type="NCBI Taxonomy" id="41803"/>
    <lineage>
        <taxon>Eukaryota</taxon>
        <taxon>Viridiplantae</taxon>
        <taxon>Streptophyta</taxon>
        <taxon>Embryophyta</taxon>
        <taxon>Tracheophyta</taxon>
        <taxon>Spermatophyta</taxon>
        <taxon>Magnoliopsida</taxon>
        <taxon>eudicotyledons</taxon>
        <taxon>Gunneridae</taxon>
        <taxon>Pentapetalae</taxon>
        <taxon>asterids</taxon>
        <taxon>lamiids</taxon>
        <taxon>Solanales</taxon>
        <taxon>Convolvulaceae</taxon>
        <taxon>Cuscuteae</taxon>
        <taxon>Cuscuta</taxon>
        <taxon>Cuscuta subgen. Cuscuta</taxon>
    </lineage>
</organism>
<dbReference type="InterPro" id="IPR008271">
    <property type="entry name" value="Ser/Thr_kinase_AS"/>
</dbReference>
<keyword evidence="18" id="KW-1185">Reference proteome</keyword>
<evidence type="ECO:0000256" key="6">
    <source>
        <dbReference type="ARBA" id="ARBA00022679"/>
    </source>
</evidence>
<dbReference type="PROSITE" id="PS50011">
    <property type="entry name" value="PROTEIN_KINASE_DOM"/>
    <property type="match status" value="1"/>
</dbReference>
<evidence type="ECO:0000256" key="2">
    <source>
        <dbReference type="ARBA" id="ARBA00008536"/>
    </source>
</evidence>
<protein>
    <recommendedName>
        <fullName evidence="16">Protein kinase domain-containing protein</fullName>
    </recommendedName>
</protein>
<proteinExistence type="inferred from homology"/>
<dbReference type="Gene3D" id="3.30.200.20">
    <property type="entry name" value="Phosphorylase Kinase, domain 1"/>
    <property type="match status" value="1"/>
</dbReference>
<dbReference type="FunFam" id="1.10.510.10:FF:000240">
    <property type="entry name" value="Lectin-domain containing receptor kinase A4.3"/>
    <property type="match status" value="1"/>
</dbReference>
<comment type="similarity">
    <text evidence="2">In the N-terminal section; belongs to the leguminous lectin family.</text>
</comment>
<keyword evidence="9" id="KW-0547">Nucleotide-binding</keyword>
<comment type="caution">
    <text evidence="17">The sequence shown here is derived from an EMBL/GenBank/DDBJ whole genome shotgun (WGS) entry which is preliminary data.</text>
</comment>
<evidence type="ECO:0000256" key="14">
    <source>
        <dbReference type="ARBA" id="ARBA00023170"/>
    </source>
</evidence>
<dbReference type="EMBL" id="CAMAPE010000015">
    <property type="protein sequence ID" value="CAH9082410.1"/>
    <property type="molecule type" value="Genomic_DNA"/>
</dbReference>
<dbReference type="GO" id="GO:0005524">
    <property type="term" value="F:ATP binding"/>
    <property type="evidence" value="ECO:0007669"/>
    <property type="project" value="UniProtKB-KW"/>
</dbReference>
<keyword evidence="14" id="KW-0675">Receptor</keyword>
<dbReference type="InterPro" id="IPR001245">
    <property type="entry name" value="Ser-Thr/Tyr_kinase_cat_dom"/>
</dbReference>
<gene>
    <name evidence="17" type="ORF">CEURO_LOCUS8268</name>
</gene>
<comment type="similarity">
    <text evidence="3">In the C-terminal section; belongs to the protein kinase superfamily. Ser/Thr protein kinase family.</text>
</comment>
<feature type="domain" description="Protein kinase" evidence="16">
    <location>
        <begin position="1"/>
        <end position="186"/>
    </location>
</feature>
<dbReference type="Gene3D" id="1.10.510.10">
    <property type="entry name" value="Transferase(Phosphotransferase) domain 1"/>
    <property type="match status" value="1"/>
</dbReference>
<dbReference type="Pfam" id="PF07714">
    <property type="entry name" value="PK_Tyr_Ser-Thr"/>
    <property type="match status" value="1"/>
</dbReference>
<reference evidence="17" key="1">
    <citation type="submission" date="2022-07" db="EMBL/GenBank/DDBJ databases">
        <authorList>
            <person name="Macas J."/>
            <person name="Novak P."/>
            <person name="Neumann P."/>
        </authorList>
    </citation>
    <scope>NUCLEOTIDE SEQUENCE</scope>
</reference>
<evidence type="ECO:0000256" key="5">
    <source>
        <dbReference type="ARBA" id="ARBA00022527"/>
    </source>
</evidence>
<keyword evidence="4" id="KW-1003">Cell membrane</keyword>
<dbReference type="OrthoDB" id="4062651at2759"/>
<keyword evidence="6" id="KW-0808">Transferase</keyword>
<evidence type="ECO:0000256" key="12">
    <source>
        <dbReference type="ARBA" id="ARBA00022989"/>
    </source>
</evidence>
<evidence type="ECO:0000256" key="8">
    <source>
        <dbReference type="ARBA" id="ARBA00022729"/>
    </source>
</evidence>
<evidence type="ECO:0000256" key="7">
    <source>
        <dbReference type="ARBA" id="ARBA00022692"/>
    </source>
</evidence>
<evidence type="ECO:0000256" key="4">
    <source>
        <dbReference type="ARBA" id="ARBA00022475"/>
    </source>
</evidence>
<dbReference type="Proteomes" id="UP001152484">
    <property type="component" value="Unassembled WGS sequence"/>
</dbReference>
<evidence type="ECO:0000259" key="16">
    <source>
        <dbReference type="PROSITE" id="PS50011"/>
    </source>
</evidence>
<evidence type="ECO:0000256" key="3">
    <source>
        <dbReference type="ARBA" id="ARBA00010217"/>
    </source>
</evidence>
<evidence type="ECO:0000256" key="9">
    <source>
        <dbReference type="ARBA" id="ARBA00022741"/>
    </source>
</evidence>
<evidence type="ECO:0000313" key="18">
    <source>
        <dbReference type="Proteomes" id="UP001152484"/>
    </source>
</evidence>
<comment type="subcellular location">
    <subcellularLocation>
        <location evidence="1">Cell membrane</location>
        <topology evidence="1">Single-pass type I membrane protein</topology>
    </subcellularLocation>
</comment>
<keyword evidence="12" id="KW-1133">Transmembrane helix</keyword>
<sequence>MLIARLQHRNLVRILGYCIQQREKMLVYEYMQNNSLNNCIFDNVLGSSLNWKRRSEIISGIAQGLLYLHQDSRLKIIHRDLKASNILLDASMQPKISDFGMARIFRDEQIEANTNQVIGTYGYMSPEYAMEGHFSVKSDVFSFGVLMLEIVSGKKNKYQHTRNSVNLIGDVWSFWNEEKHWTLLIH</sequence>
<evidence type="ECO:0000256" key="13">
    <source>
        <dbReference type="ARBA" id="ARBA00023136"/>
    </source>
</evidence>
<keyword evidence="15" id="KW-0325">Glycoprotein</keyword>
<dbReference type="SUPFAM" id="SSF56112">
    <property type="entry name" value="Protein kinase-like (PK-like)"/>
    <property type="match status" value="1"/>
</dbReference>
<evidence type="ECO:0000256" key="11">
    <source>
        <dbReference type="ARBA" id="ARBA00022840"/>
    </source>
</evidence>
<evidence type="ECO:0000313" key="17">
    <source>
        <dbReference type="EMBL" id="CAH9082410.1"/>
    </source>
</evidence>
<dbReference type="AlphaFoldDB" id="A0A9P0Z0N8"/>
<evidence type="ECO:0000256" key="1">
    <source>
        <dbReference type="ARBA" id="ARBA00004251"/>
    </source>
</evidence>
<name>A0A9P0Z0N8_CUSEU</name>
<dbReference type="SMART" id="SM00220">
    <property type="entry name" value="S_TKc"/>
    <property type="match status" value="1"/>
</dbReference>
<evidence type="ECO:0000256" key="10">
    <source>
        <dbReference type="ARBA" id="ARBA00022777"/>
    </source>
</evidence>
<keyword evidence="11" id="KW-0067">ATP-binding</keyword>